<evidence type="ECO:0000256" key="6">
    <source>
        <dbReference type="ARBA" id="ARBA00023125"/>
    </source>
</evidence>
<dbReference type="InterPro" id="IPR003796">
    <property type="entry name" value="RNR_NrdR-like"/>
</dbReference>
<evidence type="ECO:0000256" key="4">
    <source>
        <dbReference type="ARBA" id="ARBA00022840"/>
    </source>
</evidence>
<dbReference type="NCBIfam" id="TIGR00244">
    <property type="entry name" value="transcriptional regulator NrdR"/>
    <property type="match status" value="1"/>
</dbReference>
<keyword evidence="5 8" id="KW-0805">Transcription regulation</keyword>
<dbReference type="KEGG" id="aac:Aaci_1887"/>
<accession>C8WXT7</accession>
<comment type="caution">
    <text evidence="8">Lacks conserved residue(s) required for the propagation of feature annotation.</text>
</comment>
<gene>
    <name evidence="8" type="primary">nrdR</name>
    <name evidence="10" type="ordered locus">Aaci_1887</name>
</gene>
<evidence type="ECO:0000256" key="3">
    <source>
        <dbReference type="ARBA" id="ARBA00022833"/>
    </source>
</evidence>
<keyword evidence="7 8" id="KW-0804">Transcription</keyword>
<comment type="function">
    <text evidence="8">Negatively regulates transcription of bacterial ribonucleotide reductase nrd genes and operons by binding to NrdR-boxes.</text>
</comment>
<comment type="similarity">
    <text evidence="8">Belongs to the NrdR family.</text>
</comment>
<name>C8WXT7_ALIAD</name>
<dbReference type="GO" id="GO:0005524">
    <property type="term" value="F:ATP binding"/>
    <property type="evidence" value="ECO:0007669"/>
    <property type="project" value="UniProtKB-UniRule"/>
</dbReference>
<evidence type="ECO:0000259" key="9">
    <source>
        <dbReference type="PROSITE" id="PS51161"/>
    </source>
</evidence>
<evidence type="ECO:0000256" key="5">
    <source>
        <dbReference type="ARBA" id="ARBA00023015"/>
    </source>
</evidence>
<dbReference type="eggNOG" id="COG1327">
    <property type="taxonomic scope" value="Bacteria"/>
</dbReference>
<dbReference type="InterPro" id="IPR055173">
    <property type="entry name" value="NrdR-like_N"/>
</dbReference>
<dbReference type="RefSeq" id="WP_012811182.1">
    <property type="nucleotide sequence ID" value="NC_013205.1"/>
</dbReference>
<feature type="domain" description="ATP-cone" evidence="9">
    <location>
        <begin position="51"/>
        <end position="141"/>
    </location>
</feature>
<keyword evidence="4 8" id="KW-0067">ATP-binding</keyword>
<dbReference type="PROSITE" id="PS51161">
    <property type="entry name" value="ATP_CONE"/>
    <property type="match status" value="1"/>
</dbReference>
<dbReference type="Pfam" id="PF03477">
    <property type="entry name" value="ATP-cone"/>
    <property type="match status" value="1"/>
</dbReference>
<dbReference type="EMBL" id="CP001727">
    <property type="protein sequence ID" value="ACV58899.1"/>
    <property type="molecule type" value="Genomic_DNA"/>
</dbReference>
<dbReference type="HOGENOM" id="CLU_108412_0_0_9"/>
<dbReference type="PANTHER" id="PTHR30455:SF2">
    <property type="entry name" value="TRANSCRIPTIONAL REPRESSOR NRDR"/>
    <property type="match status" value="1"/>
</dbReference>
<dbReference type="InterPro" id="IPR005144">
    <property type="entry name" value="ATP-cone_dom"/>
</dbReference>
<evidence type="ECO:0000256" key="8">
    <source>
        <dbReference type="HAMAP-Rule" id="MF_00440"/>
    </source>
</evidence>
<keyword evidence="1 8" id="KW-0678">Repressor</keyword>
<keyword evidence="2 8" id="KW-0547">Nucleotide-binding</keyword>
<sequence length="176" mass="20317">MKCPYCGADNTRVIESRPGEDGTTIRRRRECIHEACGRRFTTYERVEQRPLMVVKKDQKREEFSRDKLYRGIMKACEKRPIPAETLEAVCDEIERKLRLEYEREVPSSVIGERVMDALRELDGVAYVRFASVYREFRDVETLLKEVLALIGDRARAVERPAQADKPSGDGTSFARG</sequence>
<reference evidence="11" key="1">
    <citation type="submission" date="2009-09" db="EMBL/GenBank/DDBJ databases">
        <title>The complete chromosome of Alicyclobacillus acidocaldarius subsp. acidocaldarius DSM 446.</title>
        <authorList>
            <consortium name="US DOE Joint Genome Institute (JGI-PGF)"/>
            <person name="Lucas S."/>
            <person name="Copeland A."/>
            <person name="Lapidus A."/>
            <person name="Glavina del Rio T."/>
            <person name="Dalin E."/>
            <person name="Tice H."/>
            <person name="Bruce D."/>
            <person name="Goodwin L."/>
            <person name="Pitluck S."/>
            <person name="Kyrpides N."/>
            <person name="Mavromatis K."/>
            <person name="Ivanova N."/>
            <person name="Ovchinnikova G."/>
            <person name="Chertkov O."/>
            <person name="Sims D."/>
            <person name="Brettin T."/>
            <person name="Detter J.C."/>
            <person name="Han C."/>
            <person name="Larimer F."/>
            <person name="Land M."/>
            <person name="Hauser L."/>
            <person name="Markowitz V."/>
            <person name="Cheng J.-F."/>
            <person name="Hugenholtz P."/>
            <person name="Woyke T."/>
            <person name="Wu D."/>
            <person name="Pukall R."/>
            <person name="Klenk H.-P."/>
            <person name="Eisen J.A."/>
        </authorList>
    </citation>
    <scope>NUCLEOTIDE SEQUENCE [LARGE SCALE GENOMIC DNA]</scope>
    <source>
        <strain evidence="11">ATCC 27009 / DSM 446 / BCRC 14685 / JCM 5260 / KCTC 1825 / NBRC 15652 / NCIMB 11725 / NRRL B-14509 / 104-IA</strain>
    </source>
</reference>
<dbReference type="HAMAP" id="MF_00440">
    <property type="entry name" value="NrdR"/>
    <property type="match status" value="1"/>
</dbReference>
<keyword evidence="6 8" id="KW-0238">DNA-binding</keyword>
<evidence type="ECO:0000256" key="7">
    <source>
        <dbReference type="ARBA" id="ARBA00023163"/>
    </source>
</evidence>
<evidence type="ECO:0000256" key="2">
    <source>
        <dbReference type="ARBA" id="ARBA00022741"/>
    </source>
</evidence>
<dbReference type="GO" id="GO:0045892">
    <property type="term" value="P:negative regulation of DNA-templated transcription"/>
    <property type="evidence" value="ECO:0007669"/>
    <property type="project" value="UniProtKB-UniRule"/>
</dbReference>
<dbReference type="AlphaFoldDB" id="C8WXT7"/>
<organism evidence="10 11">
    <name type="scientific">Alicyclobacillus acidocaldarius subsp. acidocaldarius (strain ATCC 27009 / DSM 446 / BCRC 14685 / JCM 5260 / KCTC 1825 / NBRC 15652 / NCIMB 11725 / NRRL B-14509 / 104-IA)</name>
    <name type="common">Bacillus acidocaldarius</name>
    <dbReference type="NCBI Taxonomy" id="521098"/>
    <lineage>
        <taxon>Bacteria</taxon>
        <taxon>Bacillati</taxon>
        <taxon>Bacillota</taxon>
        <taxon>Bacilli</taxon>
        <taxon>Bacillales</taxon>
        <taxon>Alicyclobacillaceae</taxon>
        <taxon>Alicyclobacillus</taxon>
    </lineage>
</organism>
<dbReference type="STRING" id="521098.Aaci_1887"/>
<reference evidence="10 11" key="2">
    <citation type="journal article" date="2010" name="Stand. Genomic Sci.">
        <title>Complete genome sequence of Alicyclobacillus acidocaldarius type strain (104-IA).</title>
        <authorList>
            <person name="Mavromatis K."/>
            <person name="Sikorski J."/>
            <person name="Lapidus A."/>
            <person name="Glavina Del Rio T."/>
            <person name="Copeland A."/>
            <person name="Tice H."/>
            <person name="Cheng J.F."/>
            <person name="Lucas S."/>
            <person name="Chen F."/>
            <person name="Nolan M."/>
            <person name="Bruce D."/>
            <person name="Goodwin L."/>
            <person name="Pitluck S."/>
            <person name="Ivanova N."/>
            <person name="Ovchinnikova G."/>
            <person name="Pati A."/>
            <person name="Chen A."/>
            <person name="Palaniappan K."/>
            <person name="Land M."/>
            <person name="Hauser L."/>
            <person name="Chang Y.J."/>
            <person name="Jeffries C.D."/>
            <person name="Chain P."/>
            <person name="Meincke L."/>
            <person name="Sims D."/>
            <person name="Chertkov O."/>
            <person name="Han C."/>
            <person name="Brettin T."/>
            <person name="Detter J.C."/>
            <person name="Wahrenburg C."/>
            <person name="Rohde M."/>
            <person name="Pukall R."/>
            <person name="Goker M."/>
            <person name="Bristow J."/>
            <person name="Eisen J.A."/>
            <person name="Markowitz V."/>
            <person name="Hugenholtz P."/>
            <person name="Klenk H.P."/>
            <person name="Kyrpides N.C."/>
        </authorList>
    </citation>
    <scope>NUCLEOTIDE SEQUENCE [LARGE SCALE GENOMIC DNA]</scope>
    <source>
        <strain evidence="11">ATCC 27009 / DSM 446 / BCRC 14685 / JCM 5260 / KCTC 1825 / NBRC 15652 / NCIMB 11725 / NRRL B-14509 / 104-IA</strain>
    </source>
</reference>
<evidence type="ECO:0000256" key="1">
    <source>
        <dbReference type="ARBA" id="ARBA00022491"/>
    </source>
</evidence>
<evidence type="ECO:0000313" key="11">
    <source>
        <dbReference type="Proteomes" id="UP000001917"/>
    </source>
</evidence>
<dbReference type="GO" id="GO:0003677">
    <property type="term" value="F:DNA binding"/>
    <property type="evidence" value="ECO:0007669"/>
    <property type="project" value="UniProtKB-KW"/>
</dbReference>
<dbReference type="GO" id="GO:0008270">
    <property type="term" value="F:zinc ion binding"/>
    <property type="evidence" value="ECO:0007669"/>
    <property type="project" value="InterPro"/>
</dbReference>
<dbReference type="Proteomes" id="UP000001917">
    <property type="component" value="Chromosome"/>
</dbReference>
<protein>
    <recommendedName>
        <fullName evidence="8">Transcriptional repressor NrdR</fullName>
    </recommendedName>
</protein>
<dbReference type="Pfam" id="PF22811">
    <property type="entry name" value="Zn_ribbon_NrdR"/>
    <property type="match status" value="1"/>
</dbReference>
<proteinExistence type="inferred from homology"/>
<evidence type="ECO:0000313" key="10">
    <source>
        <dbReference type="EMBL" id="ACV58899.1"/>
    </source>
</evidence>
<keyword evidence="3" id="KW-0862">Zinc</keyword>
<keyword evidence="11" id="KW-1185">Reference proteome</keyword>
<dbReference type="PANTHER" id="PTHR30455">
    <property type="entry name" value="TRANSCRIPTIONAL REPRESSOR NRDR"/>
    <property type="match status" value="1"/>
</dbReference>